<accession>A0A1W9Z1B9</accession>
<dbReference type="InterPro" id="IPR016160">
    <property type="entry name" value="Ald_DH_CS_CYS"/>
</dbReference>
<feature type="domain" description="Aldehyde dehydrogenase" evidence="3">
    <location>
        <begin position="40"/>
        <end position="491"/>
    </location>
</feature>
<dbReference type="PROSITE" id="PS00070">
    <property type="entry name" value="ALDEHYDE_DEHYDR_CYS"/>
    <property type="match status" value="1"/>
</dbReference>
<dbReference type="InterPro" id="IPR016163">
    <property type="entry name" value="Ald_DH_C"/>
</dbReference>
<comment type="caution">
    <text evidence="4">The sequence shown here is derived from an EMBL/GenBank/DDBJ whole genome shotgun (WGS) entry which is preliminary data.</text>
</comment>
<dbReference type="STRING" id="564198.BST17_06495"/>
<dbReference type="PANTHER" id="PTHR11699">
    <property type="entry name" value="ALDEHYDE DEHYDROGENASE-RELATED"/>
    <property type="match status" value="1"/>
</dbReference>
<evidence type="ECO:0000313" key="5">
    <source>
        <dbReference type="Proteomes" id="UP000192366"/>
    </source>
</evidence>
<organism evidence="4 5">
    <name type="scientific">Mycolicibacterium bacteremicum</name>
    <name type="common">Mycobacterium bacteremicum</name>
    <dbReference type="NCBI Taxonomy" id="564198"/>
    <lineage>
        <taxon>Bacteria</taxon>
        <taxon>Bacillati</taxon>
        <taxon>Actinomycetota</taxon>
        <taxon>Actinomycetes</taxon>
        <taxon>Mycobacteriales</taxon>
        <taxon>Mycobacteriaceae</taxon>
        <taxon>Mycolicibacterium</taxon>
    </lineage>
</organism>
<proteinExistence type="inferred from homology"/>
<dbReference type="FunFam" id="3.40.309.10:FF:000009">
    <property type="entry name" value="Aldehyde dehydrogenase A"/>
    <property type="match status" value="1"/>
</dbReference>
<dbReference type="Proteomes" id="UP000192366">
    <property type="component" value="Unassembled WGS sequence"/>
</dbReference>
<comment type="similarity">
    <text evidence="1">Belongs to the aldehyde dehydrogenase family.</text>
</comment>
<protein>
    <submittedName>
        <fullName evidence="4">Aldehyde dehydrogenase</fullName>
    </submittedName>
</protein>
<dbReference type="OrthoDB" id="6882680at2"/>
<name>A0A1W9Z1B9_MYCBA</name>
<keyword evidence="5" id="KW-1185">Reference proteome</keyword>
<dbReference type="FunFam" id="3.40.605.10:FF:000007">
    <property type="entry name" value="NAD/NADP-dependent betaine aldehyde dehydrogenase"/>
    <property type="match status" value="1"/>
</dbReference>
<dbReference type="Pfam" id="PF00171">
    <property type="entry name" value="Aldedh"/>
    <property type="match status" value="1"/>
</dbReference>
<evidence type="ECO:0000256" key="2">
    <source>
        <dbReference type="ARBA" id="ARBA00023002"/>
    </source>
</evidence>
<dbReference type="AlphaFoldDB" id="A0A1W9Z1B9"/>
<evidence type="ECO:0000259" key="3">
    <source>
        <dbReference type="Pfam" id="PF00171"/>
    </source>
</evidence>
<keyword evidence="2" id="KW-0560">Oxidoreductase</keyword>
<evidence type="ECO:0000256" key="1">
    <source>
        <dbReference type="ARBA" id="ARBA00009986"/>
    </source>
</evidence>
<dbReference type="Gene3D" id="3.40.309.10">
    <property type="entry name" value="Aldehyde Dehydrogenase, Chain A, domain 2"/>
    <property type="match status" value="1"/>
</dbReference>
<dbReference type="InterPro" id="IPR015590">
    <property type="entry name" value="Aldehyde_DH_dom"/>
</dbReference>
<dbReference type="RefSeq" id="WP_083056308.1">
    <property type="nucleotide sequence ID" value="NZ_JACKVM010000008.1"/>
</dbReference>
<dbReference type="SUPFAM" id="SSF53720">
    <property type="entry name" value="ALDH-like"/>
    <property type="match status" value="1"/>
</dbReference>
<reference evidence="4 5" key="1">
    <citation type="submission" date="2017-02" db="EMBL/GenBank/DDBJ databases">
        <title>The new phylogeny of genus Mycobacterium.</title>
        <authorList>
            <person name="Tortoli E."/>
            <person name="Trovato A."/>
            <person name="Cirillo D.M."/>
        </authorList>
    </citation>
    <scope>NUCLEOTIDE SEQUENCE [LARGE SCALE GENOMIC DNA]</scope>
    <source>
        <strain evidence="4 5">DSM 45578</strain>
    </source>
</reference>
<gene>
    <name evidence="4" type="ORF">BST17_06495</name>
</gene>
<dbReference type="InterPro" id="IPR016161">
    <property type="entry name" value="Ald_DH/histidinol_DH"/>
</dbReference>
<sequence>MGAGRSVEPVTTADVGLDPIGLLIGTDRPAVTSAGLHRHVFPGTGESNATVALAGATEVDLSVSVAVEAQREWFGLTVDQRRDKLIDLADVVRVHLGELAELNTRDYGVPISYAGNAVMLDQFLRHFAGYVDKPHGSSTPVSGSTDLNFIEREPYGVVGVIAPWNGSLVVAAACVAPALAAGNAVLFKPSELAPLAALRFGELCLEAGLPPGLVNILPATADGGDALVRHPGIGKIHFTGGGDTARHILRAAADNLTPVVTELGGKSANIIFDDADLDTAAARSAHQGPLMQAGQSCACASRILVHDAVYDAFVERFLAVISSARVGDPLDPTTGFGPVISEAALVRILGVIGDAVDRRSGRLLTGGGRITEGALAQGYFVEPTVLGDVDNRSALAQNETFGPVVSLIRFTDDHEAVRIANDTPYGLNAFIHTRDLVRAHSVARQLQSGSVWVNQGSRISPQGPYGGYKQSGSGRTGGLEGLREFQQVKNIRIGMS</sequence>
<dbReference type="Gene3D" id="3.40.605.10">
    <property type="entry name" value="Aldehyde Dehydrogenase, Chain A, domain 1"/>
    <property type="match status" value="1"/>
</dbReference>
<evidence type="ECO:0000313" key="4">
    <source>
        <dbReference type="EMBL" id="ORA05989.1"/>
    </source>
</evidence>
<dbReference type="InterPro" id="IPR016162">
    <property type="entry name" value="Ald_DH_N"/>
</dbReference>
<dbReference type="GO" id="GO:0016620">
    <property type="term" value="F:oxidoreductase activity, acting on the aldehyde or oxo group of donors, NAD or NADP as acceptor"/>
    <property type="evidence" value="ECO:0007669"/>
    <property type="project" value="InterPro"/>
</dbReference>
<dbReference type="EMBL" id="MVHJ01000004">
    <property type="protein sequence ID" value="ORA05989.1"/>
    <property type="molecule type" value="Genomic_DNA"/>
</dbReference>